<keyword evidence="2" id="KW-1185">Reference proteome</keyword>
<organism evidence="1 2">
    <name type="scientific">Roseateles albus</name>
    <dbReference type="NCBI Taxonomy" id="2987525"/>
    <lineage>
        <taxon>Bacteria</taxon>
        <taxon>Pseudomonadati</taxon>
        <taxon>Pseudomonadota</taxon>
        <taxon>Betaproteobacteria</taxon>
        <taxon>Burkholderiales</taxon>
        <taxon>Sphaerotilaceae</taxon>
        <taxon>Roseateles</taxon>
    </lineage>
</organism>
<proteinExistence type="predicted"/>
<evidence type="ECO:0000313" key="2">
    <source>
        <dbReference type="Proteomes" id="UP001221189"/>
    </source>
</evidence>
<gene>
    <name evidence="1" type="ORF">PRZ03_23375</name>
</gene>
<protein>
    <submittedName>
        <fullName evidence="1">Uncharacterized protein</fullName>
    </submittedName>
</protein>
<evidence type="ECO:0000313" key="1">
    <source>
        <dbReference type="EMBL" id="MDC8774515.1"/>
    </source>
</evidence>
<dbReference type="RefSeq" id="WP_273602511.1">
    <property type="nucleotide sequence ID" value="NZ_JAQQXT010000025.1"/>
</dbReference>
<dbReference type="EMBL" id="JAQQXT010000025">
    <property type="protein sequence ID" value="MDC8774515.1"/>
    <property type="molecule type" value="Genomic_DNA"/>
</dbReference>
<name>A0ABT5KKQ2_9BURK</name>
<accession>A0ABT5KKQ2</accession>
<dbReference type="Proteomes" id="UP001221189">
    <property type="component" value="Unassembled WGS sequence"/>
</dbReference>
<reference evidence="1 2" key="1">
    <citation type="submission" date="2022-10" db="EMBL/GenBank/DDBJ databases">
        <title>Paucibacter sp. hw1 Genome sequencing.</title>
        <authorList>
            <person name="Park S."/>
        </authorList>
    </citation>
    <scope>NUCLEOTIDE SEQUENCE [LARGE SCALE GENOMIC DNA]</scope>
    <source>
        <strain evidence="2">hw1</strain>
    </source>
</reference>
<sequence length="460" mass="53517">MAGVISVGCRCRYEWFNLKAARKPIQNSVRDEALGEIVRWIHEQAERFWTRLPDTLYKMTFVEAHLPHRPWDDIVRHAVRWSEEADATLPPWLNDTRPLKLRDAMLVRCIESSGHFFRAPDDLITAQAGQSFYLSEDISAANRKDAFAIFKCLRRYLTKHFLGNRVHLLIWLGHSHSTSQIRRFFERNPYARRAYAMLVWMQCTIWRHYVRYWFLQIVQCTGLYGISSDPTYHWHESMQGVAVFGAKNPAQQWISDWLNVSLLLNHWPADQEIDDVLLGGGSLDKLPFGPLKPIVEWWAWLSEGRRLQIGLYRRQVEWVPAGRETSTKDDRRKAHADKIRNRQEGLVRLARSPALWRDASGDWKARPGSDVSNCSRKPNRLLLGPGFRITFFVAELDSSTLHGAKQWMIRCVEFPICVSATLIRDGIHQLKEAVRRYITAGMHKATRTGVDPVDLRPRNR</sequence>
<comment type="caution">
    <text evidence="1">The sequence shown here is derived from an EMBL/GenBank/DDBJ whole genome shotgun (WGS) entry which is preliminary data.</text>
</comment>